<gene>
    <name evidence="2" type="ORF">S01H4_13433</name>
</gene>
<organism evidence="2">
    <name type="scientific">marine sediment metagenome</name>
    <dbReference type="NCBI Taxonomy" id="412755"/>
    <lineage>
        <taxon>unclassified sequences</taxon>
        <taxon>metagenomes</taxon>
        <taxon>ecological metagenomes</taxon>
    </lineage>
</organism>
<protein>
    <recommendedName>
        <fullName evidence="1">AbiEi antitoxin C-terminal domain-containing protein</fullName>
    </recommendedName>
</protein>
<proteinExistence type="predicted"/>
<dbReference type="Pfam" id="PF09407">
    <property type="entry name" value="AbiEi_1"/>
    <property type="match status" value="1"/>
</dbReference>
<comment type="caution">
    <text evidence="2">The sequence shown here is derived from an EMBL/GenBank/DDBJ whole genome shotgun (WGS) entry which is preliminary data.</text>
</comment>
<name>X0YGZ8_9ZZZZ</name>
<feature type="domain" description="AbiEi antitoxin C-terminal" evidence="1">
    <location>
        <begin position="84"/>
        <end position="194"/>
    </location>
</feature>
<evidence type="ECO:0000259" key="1">
    <source>
        <dbReference type="Pfam" id="PF09407"/>
    </source>
</evidence>
<dbReference type="EMBL" id="BART01005919">
    <property type="protein sequence ID" value="GAG55180.1"/>
    <property type="molecule type" value="Genomic_DNA"/>
</dbReference>
<sequence>MTKLELLYQELLKREVVRYKEIEGIASDIVEKQPVSFRYIYNEYINKLRRSGKLLHPQRGIYVVVPPTKINEKSFQPDTYLIASKIQNPYYLGYHTALELHGCAYSNYNEAYIVVPPNKKFRGFEFKNIRYRPVFNSHSQIGVQQITHKNQKVMVSSASRTFLDCIERPEYAGGWEECLKSLESLAGVKANELKPLLDKIGKDMLFRKTGLILDILDDNPYYQGTVSNLKSYLNKKMGTSPMYLKEGAKSELDKKWRIYAPIGFKNIIRGV</sequence>
<accession>X0YGZ8</accession>
<dbReference type="InterPro" id="IPR018547">
    <property type="entry name" value="AbiEi_C"/>
</dbReference>
<evidence type="ECO:0000313" key="2">
    <source>
        <dbReference type="EMBL" id="GAG55180.1"/>
    </source>
</evidence>
<dbReference type="AlphaFoldDB" id="X0YGZ8"/>
<reference evidence="2" key="1">
    <citation type="journal article" date="2014" name="Front. Microbiol.">
        <title>High frequency of phylogenetically diverse reductive dehalogenase-homologous genes in deep subseafloor sedimentary metagenomes.</title>
        <authorList>
            <person name="Kawai M."/>
            <person name="Futagami T."/>
            <person name="Toyoda A."/>
            <person name="Takaki Y."/>
            <person name="Nishi S."/>
            <person name="Hori S."/>
            <person name="Arai W."/>
            <person name="Tsubouchi T."/>
            <person name="Morono Y."/>
            <person name="Uchiyama I."/>
            <person name="Ito T."/>
            <person name="Fujiyama A."/>
            <person name="Inagaki F."/>
            <person name="Takami H."/>
        </authorList>
    </citation>
    <scope>NUCLEOTIDE SEQUENCE</scope>
    <source>
        <strain evidence="2">Expedition CK06-06</strain>
    </source>
</reference>